<gene>
    <name evidence="3" type="ORF">AB4566_17905</name>
</gene>
<keyword evidence="1" id="KW-0472">Membrane</keyword>
<keyword evidence="4" id="KW-1185">Reference proteome</keyword>
<evidence type="ECO:0000256" key="1">
    <source>
        <dbReference type="SAM" id="Phobius"/>
    </source>
</evidence>
<keyword evidence="1" id="KW-0812">Transmembrane</keyword>
<reference evidence="3 4" key="1">
    <citation type="journal article" date="2024" name="ISME J.">
        <title>Tailless and filamentous prophages are predominant in marine Vibrio.</title>
        <authorList>
            <person name="Steensen K."/>
            <person name="Seneca J."/>
            <person name="Bartlau N."/>
            <person name="Yu X.A."/>
            <person name="Hussain F.A."/>
            <person name="Polz M.F."/>
        </authorList>
    </citation>
    <scope>NUCLEOTIDE SEQUENCE [LARGE SCALE GENOMIC DNA]</scope>
    <source>
        <strain evidence="3 4">10N.222.51.A1</strain>
    </source>
</reference>
<evidence type="ECO:0000313" key="4">
    <source>
        <dbReference type="Proteomes" id="UP001570417"/>
    </source>
</evidence>
<sequence>MLTCLASLLSSQSLSAISLLSPNTTYANSVLTRDDTQSTSSITDIAQLYFDVFSDSSQQIKKLPAEEPCSLSEKMLTYSAPKLHWLACFLLLTIVIFSVIPDTLRRFREEQRDFQRSKRRLHLTYCIFRE</sequence>
<comment type="caution">
    <text evidence="3">The sequence shown here is derived from an EMBL/GenBank/DDBJ whole genome shotgun (WGS) entry which is preliminary data.</text>
</comment>
<organism evidence="3 4">
    <name type="scientific">Vibrio gallaecicus</name>
    <dbReference type="NCBI Taxonomy" id="552386"/>
    <lineage>
        <taxon>Bacteria</taxon>
        <taxon>Pseudomonadati</taxon>
        <taxon>Pseudomonadota</taxon>
        <taxon>Gammaproteobacteria</taxon>
        <taxon>Vibrionales</taxon>
        <taxon>Vibrionaceae</taxon>
        <taxon>Vibrio</taxon>
    </lineage>
</organism>
<keyword evidence="1" id="KW-1133">Transmembrane helix</keyword>
<proteinExistence type="predicted"/>
<protein>
    <submittedName>
        <fullName evidence="3">Uncharacterized protein</fullName>
    </submittedName>
</protein>
<evidence type="ECO:0000256" key="2">
    <source>
        <dbReference type="SAM" id="SignalP"/>
    </source>
</evidence>
<feature type="signal peptide" evidence="2">
    <location>
        <begin position="1"/>
        <end position="27"/>
    </location>
</feature>
<name>A0ABV4NFD9_9VIBR</name>
<dbReference type="EMBL" id="JBFRUW010000064">
    <property type="protein sequence ID" value="MFA0570152.1"/>
    <property type="molecule type" value="Genomic_DNA"/>
</dbReference>
<feature type="transmembrane region" description="Helical" evidence="1">
    <location>
        <begin position="83"/>
        <end position="104"/>
    </location>
</feature>
<keyword evidence="2" id="KW-0732">Signal</keyword>
<dbReference type="RefSeq" id="WP_372267510.1">
    <property type="nucleotide sequence ID" value="NZ_JBFRUW010000064.1"/>
</dbReference>
<evidence type="ECO:0000313" key="3">
    <source>
        <dbReference type="EMBL" id="MFA0570152.1"/>
    </source>
</evidence>
<dbReference type="Proteomes" id="UP001570417">
    <property type="component" value="Unassembled WGS sequence"/>
</dbReference>
<feature type="chain" id="PRO_5045886855" evidence="2">
    <location>
        <begin position="28"/>
        <end position="130"/>
    </location>
</feature>
<accession>A0ABV4NFD9</accession>